<accession>A0A1V9G3E5</accession>
<evidence type="ECO:0000313" key="1">
    <source>
        <dbReference type="EMBL" id="OQP65092.1"/>
    </source>
</evidence>
<dbReference type="AlphaFoldDB" id="A0A1V9G3E5"/>
<name>A0A1V9G3E5_9BACT</name>
<sequence>MLSFSELHQFLRMPVLIQHFIEHRQQDPSLSLLGFLNLHYIHQYIHDEDYQQDQQLPFRHSDCCVTYTTVCCETLAILL</sequence>
<dbReference type="Proteomes" id="UP000192276">
    <property type="component" value="Unassembled WGS sequence"/>
</dbReference>
<protein>
    <submittedName>
        <fullName evidence="1">Uncharacterized protein</fullName>
    </submittedName>
</protein>
<organism evidence="1 2">
    <name type="scientific">Niastella populi</name>
    <dbReference type="NCBI Taxonomy" id="550983"/>
    <lineage>
        <taxon>Bacteria</taxon>
        <taxon>Pseudomonadati</taxon>
        <taxon>Bacteroidota</taxon>
        <taxon>Chitinophagia</taxon>
        <taxon>Chitinophagales</taxon>
        <taxon>Chitinophagaceae</taxon>
        <taxon>Niastella</taxon>
    </lineage>
</organism>
<dbReference type="STRING" id="550983.A4R26_15420"/>
<reference evidence="2" key="1">
    <citation type="submission" date="2016-04" db="EMBL/GenBank/DDBJ databases">
        <authorList>
            <person name="Chen L."/>
            <person name="Zhuang W."/>
            <person name="Wang G."/>
        </authorList>
    </citation>
    <scope>NUCLEOTIDE SEQUENCE [LARGE SCALE GENOMIC DNA]</scope>
    <source>
        <strain evidence="2">208</strain>
    </source>
</reference>
<evidence type="ECO:0000313" key="2">
    <source>
        <dbReference type="Proteomes" id="UP000192276"/>
    </source>
</evidence>
<proteinExistence type="predicted"/>
<comment type="caution">
    <text evidence="1">The sequence shown here is derived from an EMBL/GenBank/DDBJ whole genome shotgun (WGS) entry which is preliminary data.</text>
</comment>
<dbReference type="EMBL" id="LWBP01000078">
    <property type="protein sequence ID" value="OQP65092.1"/>
    <property type="molecule type" value="Genomic_DNA"/>
</dbReference>
<keyword evidence="2" id="KW-1185">Reference proteome</keyword>
<gene>
    <name evidence="1" type="ORF">A4R26_15420</name>
</gene>